<keyword evidence="5" id="KW-0028">Amino-acid biosynthesis</keyword>
<dbReference type="SUPFAM" id="SSF51419">
    <property type="entry name" value="PLP-binding barrel"/>
    <property type="match status" value="1"/>
</dbReference>
<evidence type="ECO:0000313" key="11">
    <source>
        <dbReference type="Proteomes" id="UP001597295"/>
    </source>
</evidence>
<dbReference type="Gene3D" id="2.40.37.10">
    <property type="entry name" value="Lyase, Ornithine Decarboxylase, Chain A, domain 1"/>
    <property type="match status" value="1"/>
</dbReference>
<evidence type="ECO:0000259" key="8">
    <source>
        <dbReference type="Pfam" id="PF00278"/>
    </source>
</evidence>
<feature type="binding site" evidence="5">
    <location>
        <position position="240"/>
    </location>
    <ligand>
        <name>pyridoxal 5'-phosphate</name>
        <dbReference type="ChEBI" id="CHEBI:597326"/>
    </ligand>
</feature>
<sequence length="435" mass="46232">MMTGIEYRGGILAVDGVPLPRIADAFGTPTYVYSTEAMVSAYRGFASAFADRDNLICYALKANSNLAVISTLAAEGAGADAVSIGEIRRALAAGVEPKKIVFAGVGKTAEEMAAALEIGILQFNVESLSELKMLSEVATALGHTAEIAVRVNPDVDAKTHAKITTGKKGNKFGIDLDQAASVYALAKSLPGIKATAIGMHIGSQILDPTPFEEALRRLVTLTRELRDAGHDIQRLDCGGGLGIPYKGETPVSVESYAQLVKRATDGSGCKLIFEPGRYFVGNAGVLITKVVHVKDGSAHRFIILDSAMNDLVRPAMYDAWHTIVPVKEPAADAPIEPVEIVGPICESSDQFAKGRPMPPLQAGDLVAILSAGAYSRVMSSNYNTRPEPPEVLVKEGVFAMIKPRPAVTDLFANETLPEWLVDTGASPRPRVYGTR</sequence>
<evidence type="ECO:0000256" key="6">
    <source>
        <dbReference type="NCBIfam" id="TIGR01048"/>
    </source>
</evidence>
<proteinExistence type="inferred from homology"/>
<organism evidence="10 11">
    <name type="scientific">Lacibacterium aquatile</name>
    <dbReference type="NCBI Taxonomy" id="1168082"/>
    <lineage>
        <taxon>Bacteria</taxon>
        <taxon>Pseudomonadati</taxon>
        <taxon>Pseudomonadota</taxon>
        <taxon>Alphaproteobacteria</taxon>
        <taxon>Rhodospirillales</taxon>
        <taxon>Rhodospirillaceae</taxon>
    </lineage>
</organism>
<dbReference type="Proteomes" id="UP001597295">
    <property type="component" value="Unassembled WGS sequence"/>
</dbReference>
<reference evidence="11" key="1">
    <citation type="journal article" date="2019" name="Int. J. Syst. Evol. Microbiol.">
        <title>The Global Catalogue of Microorganisms (GCM) 10K type strain sequencing project: providing services to taxonomists for standard genome sequencing and annotation.</title>
        <authorList>
            <consortium name="The Broad Institute Genomics Platform"/>
            <consortium name="The Broad Institute Genome Sequencing Center for Infectious Disease"/>
            <person name="Wu L."/>
            <person name="Ma J."/>
        </authorList>
    </citation>
    <scope>NUCLEOTIDE SEQUENCE [LARGE SCALE GENOMIC DNA]</scope>
    <source>
        <strain evidence="11">CGMCC 1.19062</strain>
    </source>
</reference>
<dbReference type="PRINTS" id="PR01179">
    <property type="entry name" value="ODADCRBXLASE"/>
</dbReference>
<evidence type="ECO:0000256" key="1">
    <source>
        <dbReference type="ARBA" id="ARBA00001933"/>
    </source>
</evidence>
<dbReference type="EMBL" id="JBHUIP010000014">
    <property type="protein sequence ID" value="MFD2264760.1"/>
    <property type="molecule type" value="Genomic_DNA"/>
</dbReference>
<keyword evidence="11" id="KW-1185">Reference proteome</keyword>
<comment type="subunit">
    <text evidence="5">Homodimer.</text>
</comment>
<protein>
    <recommendedName>
        <fullName evidence="5 6">Diaminopimelate decarboxylase</fullName>
        <shortName evidence="5">DAP decarboxylase</shortName>
        <shortName evidence="5">DAPDC</shortName>
        <ecNumber evidence="5 6">4.1.1.20</ecNumber>
    </recommendedName>
</protein>
<dbReference type="PANTHER" id="PTHR43727:SF2">
    <property type="entry name" value="GROUP IV DECARBOXYLASE"/>
    <property type="match status" value="1"/>
</dbReference>
<feature type="binding site" evidence="5">
    <location>
        <position position="374"/>
    </location>
    <ligand>
        <name>pyridoxal 5'-phosphate</name>
        <dbReference type="ChEBI" id="CHEBI:597326"/>
    </ligand>
</feature>
<evidence type="ECO:0000256" key="4">
    <source>
        <dbReference type="ARBA" id="ARBA00023239"/>
    </source>
</evidence>
<dbReference type="InterPro" id="IPR029066">
    <property type="entry name" value="PLP-binding_barrel"/>
</dbReference>
<feature type="modified residue" description="N6-(pyridoxal phosphate)lysine" evidence="5">
    <location>
        <position position="61"/>
    </location>
</feature>
<dbReference type="PANTHER" id="PTHR43727">
    <property type="entry name" value="DIAMINOPIMELATE DECARBOXYLASE"/>
    <property type="match status" value="1"/>
</dbReference>
<dbReference type="Pfam" id="PF00278">
    <property type="entry name" value="Orn_DAP_Arg_deC"/>
    <property type="match status" value="1"/>
</dbReference>
<evidence type="ECO:0000256" key="7">
    <source>
        <dbReference type="RuleBase" id="RU003738"/>
    </source>
</evidence>
<dbReference type="InterPro" id="IPR000183">
    <property type="entry name" value="Orn/DAP/Arg_de-COase"/>
</dbReference>
<dbReference type="HAMAP" id="MF_02120">
    <property type="entry name" value="LysA"/>
    <property type="match status" value="1"/>
</dbReference>
<comment type="cofactor">
    <cofactor evidence="1 5 7">
        <name>pyridoxal 5'-phosphate</name>
        <dbReference type="ChEBI" id="CHEBI:597326"/>
    </cofactor>
</comment>
<dbReference type="CDD" id="cd06828">
    <property type="entry name" value="PLPDE_III_DapDC"/>
    <property type="match status" value="1"/>
</dbReference>
<name>A0ABW5DZY5_9PROT</name>
<keyword evidence="2 5" id="KW-0210">Decarboxylase</keyword>
<dbReference type="SUPFAM" id="SSF50621">
    <property type="entry name" value="Alanine racemase C-terminal domain-like"/>
    <property type="match status" value="1"/>
</dbReference>
<dbReference type="PROSITE" id="PS00878">
    <property type="entry name" value="ODR_DC_2_1"/>
    <property type="match status" value="1"/>
</dbReference>
<dbReference type="InterPro" id="IPR022644">
    <property type="entry name" value="De-COase2_N"/>
</dbReference>
<keyword evidence="5 7" id="KW-0457">Lysine biosynthesis</keyword>
<accession>A0ABW5DZY5</accession>
<evidence type="ECO:0000256" key="2">
    <source>
        <dbReference type="ARBA" id="ARBA00022793"/>
    </source>
</evidence>
<feature type="binding site" evidence="5">
    <location>
        <position position="346"/>
    </location>
    <ligand>
        <name>substrate</name>
    </ligand>
</feature>
<feature type="domain" description="Orn/DAP/Arg decarboxylase 2 N-terminal" evidence="9">
    <location>
        <begin position="39"/>
        <end position="281"/>
    </location>
</feature>
<comment type="similarity">
    <text evidence="5">Belongs to the Orn/Lys/Arg decarboxylase class-II family. LysA subfamily.</text>
</comment>
<dbReference type="PRINTS" id="PR01181">
    <property type="entry name" value="DAPDCRBXLASE"/>
</dbReference>
<dbReference type="RefSeq" id="WP_379877879.1">
    <property type="nucleotide sequence ID" value="NZ_JBHUIP010000014.1"/>
</dbReference>
<gene>
    <name evidence="5 10" type="primary">lysA</name>
    <name evidence="10" type="ORF">ACFSM5_17780</name>
</gene>
<dbReference type="InterPro" id="IPR022653">
    <property type="entry name" value="De-COase2_pyr-phos_BS"/>
</dbReference>
<dbReference type="Gene3D" id="3.20.20.10">
    <property type="entry name" value="Alanine racemase"/>
    <property type="match status" value="1"/>
</dbReference>
<feature type="binding site" evidence="5">
    <location>
        <position position="317"/>
    </location>
    <ligand>
        <name>substrate</name>
    </ligand>
</feature>
<feature type="binding site" evidence="5">
    <location>
        <position position="374"/>
    </location>
    <ligand>
        <name>substrate</name>
    </ligand>
</feature>
<dbReference type="InterPro" id="IPR022643">
    <property type="entry name" value="De-COase2_C"/>
</dbReference>
<dbReference type="EC" id="4.1.1.20" evidence="5 6"/>
<feature type="domain" description="Orn/DAP/Arg decarboxylase 2 C-terminal" evidence="8">
    <location>
        <begin position="31"/>
        <end position="372"/>
    </location>
</feature>
<dbReference type="InterPro" id="IPR022657">
    <property type="entry name" value="De-COase2_CS"/>
</dbReference>
<dbReference type="NCBIfam" id="TIGR01048">
    <property type="entry name" value="lysA"/>
    <property type="match status" value="1"/>
</dbReference>
<feature type="binding site" evidence="5">
    <location>
        <position position="313"/>
    </location>
    <ligand>
        <name>substrate</name>
    </ligand>
</feature>
<keyword evidence="4 5" id="KW-0456">Lyase</keyword>
<keyword evidence="3 5" id="KW-0663">Pyridoxal phosphate</keyword>
<evidence type="ECO:0000313" key="10">
    <source>
        <dbReference type="EMBL" id="MFD2264760.1"/>
    </source>
</evidence>
<feature type="binding site" evidence="5">
    <location>
        <begin position="274"/>
        <end position="277"/>
    </location>
    <ligand>
        <name>pyridoxal 5'-phosphate</name>
        <dbReference type="ChEBI" id="CHEBI:597326"/>
    </ligand>
</feature>
<dbReference type="Pfam" id="PF02784">
    <property type="entry name" value="Orn_Arg_deC_N"/>
    <property type="match status" value="1"/>
</dbReference>
<feature type="binding site" evidence="5">
    <location>
        <position position="277"/>
    </location>
    <ligand>
        <name>substrate</name>
    </ligand>
</feature>
<comment type="pathway">
    <text evidence="5 7">Amino-acid biosynthesis; L-lysine biosynthesis via DAP pathway; L-lysine from DL-2,6-diaminopimelate: step 1/1.</text>
</comment>
<evidence type="ECO:0000259" key="9">
    <source>
        <dbReference type="Pfam" id="PF02784"/>
    </source>
</evidence>
<comment type="catalytic activity">
    <reaction evidence="5 7">
        <text>meso-2,6-diaminopimelate + H(+) = L-lysine + CO2</text>
        <dbReference type="Rhea" id="RHEA:15101"/>
        <dbReference type="ChEBI" id="CHEBI:15378"/>
        <dbReference type="ChEBI" id="CHEBI:16526"/>
        <dbReference type="ChEBI" id="CHEBI:32551"/>
        <dbReference type="ChEBI" id="CHEBI:57791"/>
        <dbReference type="EC" id="4.1.1.20"/>
    </reaction>
</comment>
<evidence type="ECO:0000256" key="5">
    <source>
        <dbReference type="HAMAP-Rule" id="MF_02120"/>
    </source>
</evidence>
<dbReference type="InterPro" id="IPR009006">
    <property type="entry name" value="Ala_racemase/Decarboxylase_C"/>
</dbReference>
<dbReference type="GO" id="GO:0008836">
    <property type="term" value="F:diaminopimelate decarboxylase activity"/>
    <property type="evidence" value="ECO:0007669"/>
    <property type="project" value="UniProtKB-EC"/>
</dbReference>
<evidence type="ECO:0000256" key="3">
    <source>
        <dbReference type="ARBA" id="ARBA00022898"/>
    </source>
</evidence>
<comment type="function">
    <text evidence="5">Specifically catalyzes the decarboxylation of meso-diaminopimelate (meso-DAP) to L-lysine.</text>
</comment>
<dbReference type="InterPro" id="IPR002986">
    <property type="entry name" value="DAP_deCOOHase_LysA"/>
</dbReference>
<comment type="caution">
    <text evidence="10">The sequence shown here is derived from an EMBL/GenBank/DDBJ whole genome shotgun (WGS) entry which is preliminary data.</text>
</comment>
<dbReference type="PROSITE" id="PS00879">
    <property type="entry name" value="ODR_DC_2_2"/>
    <property type="match status" value="1"/>
</dbReference>